<feature type="signal peptide" evidence="1">
    <location>
        <begin position="1"/>
        <end position="28"/>
    </location>
</feature>
<dbReference type="InterPro" id="IPR045748">
    <property type="entry name" value="DcaP"/>
</dbReference>
<feature type="chain" id="PRO_5045467555" evidence="1">
    <location>
        <begin position="29"/>
        <end position="447"/>
    </location>
</feature>
<dbReference type="SUPFAM" id="SSF56935">
    <property type="entry name" value="Porins"/>
    <property type="match status" value="1"/>
</dbReference>
<evidence type="ECO:0000313" key="3">
    <source>
        <dbReference type="Proteomes" id="UP001379533"/>
    </source>
</evidence>
<gene>
    <name evidence="2" type="ORF">LZC95_11845</name>
</gene>
<name>A0ABZ2KVJ3_9BACT</name>
<dbReference type="RefSeq" id="WP_394850964.1">
    <property type="nucleotide sequence ID" value="NZ_CP089982.1"/>
</dbReference>
<evidence type="ECO:0000313" key="2">
    <source>
        <dbReference type="EMBL" id="WXB00327.1"/>
    </source>
</evidence>
<reference evidence="2 3" key="1">
    <citation type="submission" date="2021-12" db="EMBL/GenBank/DDBJ databases">
        <title>Discovery of the Pendulisporaceae a myxobacterial family with distinct sporulation behavior and unique specialized metabolism.</title>
        <authorList>
            <person name="Garcia R."/>
            <person name="Popoff A."/>
            <person name="Bader C.D."/>
            <person name="Loehr J."/>
            <person name="Walesch S."/>
            <person name="Walt C."/>
            <person name="Boldt J."/>
            <person name="Bunk B."/>
            <person name="Haeckl F.J.F.P.J."/>
            <person name="Gunesch A.P."/>
            <person name="Birkelbach J."/>
            <person name="Nuebel U."/>
            <person name="Pietschmann T."/>
            <person name="Bach T."/>
            <person name="Mueller R."/>
        </authorList>
    </citation>
    <scope>NUCLEOTIDE SEQUENCE [LARGE SCALE GENOMIC DNA]</scope>
    <source>
        <strain evidence="2 3">MSr12523</strain>
    </source>
</reference>
<accession>A0ABZ2KVJ3</accession>
<keyword evidence="3" id="KW-1185">Reference proteome</keyword>
<dbReference type="Pfam" id="PF19577">
    <property type="entry name" value="DcaP"/>
    <property type="match status" value="1"/>
</dbReference>
<sequence>MPRWTPAPWAMAIMASAFFSCFSAVAFAEDEPGTFRIPGTTTTLTLSGYAQLDVAYDFKSRNPYVEADDYAIIAARIPLNASYEARKKSGQLYLTARTSRIGLSSLTTTRWVDIGARVEADFWSGNLLSSQEFSNSVLARLRHAYGTLSGKYGMLLVGQTWSTFMDLNAAAQTVDFNGPGSGPGLRMPMVRYTIPLPANFTLALAAENAPGTDQNGITDGPGTKTPYTRKVQRIPDLVAHLETGGKWGSISAGGVTTHYDNMDSPTGGASYSKQGWGASLSTALNVFGDTFRVSVTGGRGLGRYMFAAGSAQGVTDTGDRFVLWDAIGYHANYTHVWNTQFRSNVVWSQTFFGNNGASSPERPYAPTFSTETMDIVDPEVNKQLVELYVNTFWTLNRQVEFGLEYTFGQRHTFGNDEVSGPCVPGILCPAEVGTMHRVTSTARFNLF</sequence>
<protein>
    <submittedName>
        <fullName evidence="2">DcaP family trimeric outer membrane transporter</fullName>
    </submittedName>
</protein>
<evidence type="ECO:0000256" key="1">
    <source>
        <dbReference type="SAM" id="SignalP"/>
    </source>
</evidence>
<keyword evidence="1" id="KW-0732">Signal</keyword>
<organism evidence="2 3">
    <name type="scientific">Pendulispora brunnea</name>
    <dbReference type="NCBI Taxonomy" id="2905690"/>
    <lineage>
        <taxon>Bacteria</taxon>
        <taxon>Pseudomonadati</taxon>
        <taxon>Myxococcota</taxon>
        <taxon>Myxococcia</taxon>
        <taxon>Myxococcales</taxon>
        <taxon>Sorangiineae</taxon>
        <taxon>Pendulisporaceae</taxon>
        <taxon>Pendulispora</taxon>
    </lineage>
</organism>
<dbReference type="PROSITE" id="PS51257">
    <property type="entry name" value="PROKAR_LIPOPROTEIN"/>
    <property type="match status" value="1"/>
</dbReference>
<dbReference type="Proteomes" id="UP001379533">
    <property type="component" value="Chromosome"/>
</dbReference>
<dbReference type="EMBL" id="CP089982">
    <property type="protein sequence ID" value="WXB00327.1"/>
    <property type="molecule type" value="Genomic_DNA"/>
</dbReference>
<proteinExistence type="predicted"/>